<dbReference type="Pfam" id="PF08888">
    <property type="entry name" value="HopJ"/>
    <property type="match status" value="1"/>
</dbReference>
<dbReference type="AlphaFoldDB" id="A0A376G829"/>
<protein>
    <submittedName>
        <fullName evidence="2">HopJ type III effector protein</fullName>
    </submittedName>
</protein>
<sequence length="107" mass="12144">MILEKLNQNEANFADVIAHIEENYLYTASAFVNGNQENAVDQNQGSAKVFAFAKLNNFSEDDTLKLFAEHYQAVLDSPEGTDHNNIRQFMQNGWKGVTFENEVLTKK</sequence>
<evidence type="ECO:0000313" key="2">
    <source>
        <dbReference type="EMBL" id="STD54997.1"/>
    </source>
</evidence>
<gene>
    <name evidence="1" type="ORF">EGI89_07670</name>
    <name evidence="2" type="ORF">NCTC13456_01309</name>
</gene>
<dbReference type="RefSeq" id="WP_038336908.1">
    <property type="nucleotide sequence ID" value="NZ_JSYQ01000033.1"/>
</dbReference>
<dbReference type="STRING" id="343874.GCA_000805695_02301"/>
<organism evidence="2 3">
    <name type="scientific">Empedobacter falsenii</name>
    <dbReference type="NCBI Taxonomy" id="343874"/>
    <lineage>
        <taxon>Bacteria</taxon>
        <taxon>Pseudomonadati</taxon>
        <taxon>Bacteroidota</taxon>
        <taxon>Flavobacteriia</taxon>
        <taxon>Flavobacteriales</taxon>
        <taxon>Weeksellaceae</taxon>
        <taxon>Empedobacter</taxon>
    </lineage>
</organism>
<dbReference type="InterPro" id="IPR038604">
    <property type="entry name" value="HopJ_sf"/>
</dbReference>
<dbReference type="Proteomes" id="UP000254737">
    <property type="component" value="Unassembled WGS sequence"/>
</dbReference>
<reference evidence="2 3" key="1">
    <citation type="submission" date="2018-06" db="EMBL/GenBank/DDBJ databases">
        <authorList>
            <consortium name="Pathogen Informatics"/>
            <person name="Doyle S."/>
        </authorList>
    </citation>
    <scope>NUCLEOTIDE SEQUENCE [LARGE SCALE GENOMIC DNA]</scope>
    <source>
        <strain evidence="2 3">NCTC13456</strain>
    </source>
</reference>
<dbReference type="Proteomes" id="UP000267844">
    <property type="component" value="Unassembled WGS sequence"/>
</dbReference>
<evidence type="ECO:0000313" key="1">
    <source>
        <dbReference type="EMBL" id="RRT91872.1"/>
    </source>
</evidence>
<dbReference type="OrthoDB" id="9790826at2"/>
<reference evidence="1 4" key="2">
    <citation type="submission" date="2018-10" db="EMBL/GenBank/DDBJ databases">
        <title>Transmission dynamics of multidrug resistant bacteria on intensive care unit surfaces.</title>
        <authorList>
            <person name="D'Souza A.W."/>
            <person name="Potter R.F."/>
            <person name="Wallace M."/>
            <person name="Shupe A."/>
            <person name="Patel S."/>
            <person name="Sun S."/>
            <person name="Gul D."/>
            <person name="Kwon J.H."/>
            <person name="Andleeb S."/>
            <person name="Burnham C.-A.D."/>
            <person name="Dantas G."/>
        </authorList>
    </citation>
    <scope>NUCLEOTIDE SEQUENCE [LARGE SCALE GENOMIC DNA]</scope>
    <source>
        <strain evidence="1 4">WF_348</strain>
    </source>
</reference>
<dbReference type="EMBL" id="UFXS01000001">
    <property type="protein sequence ID" value="STD54997.1"/>
    <property type="molecule type" value="Genomic_DNA"/>
</dbReference>
<dbReference type="Gene3D" id="3.20.160.10">
    <property type="entry name" value="vpa0580 domain like"/>
    <property type="match status" value="1"/>
</dbReference>
<dbReference type="InterPro" id="IPR014984">
    <property type="entry name" value="HopJ"/>
</dbReference>
<evidence type="ECO:0000313" key="3">
    <source>
        <dbReference type="Proteomes" id="UP000254737"/>
    </source>
</evidence>
<evidence type="ECO:0000313" key="4">
    <source>
        <dbReference type="Proteomes" id="UP000267844"/>
    </source>
</evidence>
<accession>A0A376G829</accession>
<proteinExistence type="predicted"/>
<dbReference type="EMBL" id="RHPO01000012">
    <property type="protein sequence ID" value="RRT91872.1"/>
    <property type="molecule type" value="Genomic_DNA"/>
</dbReference>
<name>A0A376G829_9FLAO</name>